<comment type="caution">
    <text evidence="2">The sequence shown here is derived from an EMBL/GenBank/DDBJ whole genome shotgun (WGS) entry which is preliminary data.</text>
</comment>
<accession>A0A6B0XYM6</accession>
<dbReference type="SUPFAM" id="SSF56176">
    <property type="entry name" value="FAD-binding/transporter-associated domain-like"/>
    <property type="match status" value="1"/>
</dbReference>
<gene>
    <name evidence="2" type="ORF">F4Y60_00300</name>
</gene>
<dbReference type="InterPro" id="IPR036318">
    <property type="entry name" value="FAD-bd_PCMH-like_sf"/>
</dbReference>
<keyword evidence="1" id="KW-0285">Flavoprotein</keyword>
<protein>
    <recommendedName>
        <fullName evidence="3">FAD-binding oxidoreductase</fullName>
    </recommendedName>
</protein>
<evidence type="ECO:0008006" key="3">
    <source>
        <dbReference type="Google" id="ProtNLM"/>
    </source>
</evidence>
<name>A0A6B0XYM6_9RHOB</name>
<dbReference type="EMBL" id="VXRY01000011">
    <property type="protein sequence ID" value="MXY32540.1"/>
    <property type="molecule type" value="Genomic_DNA"/>
</dbReference>
<proteinExistence type="predicted"/>
<dbReference type="AlphaFoldDB" id="A0A6B0XYM6"/>
<reference evidence="2" key="1">
    <citation type="submission" date="2019-09" db="EMBL/GenBank/DDBJ databases">
        <title>Characterisation of the sponge microbiome using genome-centric metagenomics.</title>
        <authorList>
            <person name="Engelberts J.P."/>
            <person name="Robbins S.J."/>
            <person name="De Goeij J.M."/>
            <person name="Aranda M."/>
            <person name="Bell S.C."/>
            <person name="Webster N.S."/>
        </authorList>
    </citation>
    <scope>NUCLEOTIDE SEQUENCE</scope>
    <source>
        <strain evidence="2">SB0664_bin_43</strain>
    </source>
</reference>
<dbReference type="InterPro" id="IPR016167">
    <property type="entry name" value="FAD-bd_PCMH_sub1"/>
</dbReference>
<evidence type="ECO:0000256" key="1">
    <source>
        <dbReference type="ARBA" id="ARBA00022630"/>
    </source>
</evidence>
<dbReference type="GO" id="GO:0050660">
    <property type="term" value="F:flavin adenine dinucleotide binding"/>
    <property type="evidence" value="ECO:0007669"/>
    <property type="project" value="InterPro"/>
</dbReference>
<evidence type="ECO:0000313" key="2">
    <source>
        <dbReference type="EMBL" id="MXY32540.1"/>
    </source>
</evidence>
<sequence>MTNDALLARLRQIVGRRHLLTSRRATERFRRSFRPGEGEAPCVVRPGTLLEQSPVLQACVEADKIVIITRAANHGAARRLHAFGQP</sequence>
<organism evidence="2">
    <name type="scientific">Boseongicola sp. SB0664_bin_43</name>
    <dbReference type="NCBI Taxonomy" id="2604844"/>
    <lineage>
        <taxon>Bacteria</taxon>
        <taxon>Pseudomonadati</taxon>
        <taxon>Pseudomonadota</taxon>
        <taxon>Alphaproteobacteria</taxon>
        <taxon>Rhodobacterales</taxon>
        <taxon>Paracoccaceae</taxon>
        <taxon>Boseongicola</taxon>
    </lineage>
</organism>
<dbReference type="Gene3D" id="3.30.43.10">
    <property type="entry name" value="Uridine Diphospho-n-acetylenolpyruvylglucosamine Reductase, domain 2"/>
    <property type="match status" value="1"/>
</dbReference>